<reference evidence="1" key="1">
    <citation type="journal article" date="2021" name="Proc. Natl. Acad. Sci. U.S.A.">
        <title>A Catalog of Tens of Thousands of Viruses from Human Metagenomes Reveals Hidden Associations with Chronic Diseases.</title>
        <authorList>
            <person name="Tisza M.J."/>
            <person name="Buck C.B."/>
        </authorList>
    </citation>
    <scope>NUCLEOTIDE SEQUENCE</scope>
    <source>
        <strain evidence="1">CtPuP5</strain>
    </source>
</reference>
<protein>
    <submittedName>
        <fullName evidence="1">Uncharacterized protein</fullName>
    </submittedName>
</protein>
<organism evidence="1">
    <name type="scientific">Myoviridae sp. ctPuP5</name>
    <dbReference type="NCBI Taxonomy" id="2823543"/>
    <lineage>
        <taxon>Viruses</taxon>
        <taxon>Duplodnaviria</taxon>
        <taxon>Heunggongvirae</taxon>
        <taxon>Uroviricota</taxon>
        <taxon>Caudoviricetes</taxon>
    </lineage>
</organism>
<name>A0A8S5L9D8_9CAUD</name>
<accession>A0A8S5L9D8</accession>
<dbReference type="EMBL" id="BK014662">
    <property type="protein sequence ID" value="DAD66556.1"/>
    <property type="molecule type" value="Genomic_DNA"/>
</dbReference>
<proteinExistence type="predicted"/>
<evidence type="ECO:0000313" key="1">
    <source>
        <dbReference type="EMBL" id="DAD66556.1"/>
    </source>
</evidence>
<sequence length="423" mass="49670">MAEINDKLNIPDKLKIGFRERSDTYTGKLSYVTYINKKGKLAKETSWNGWRDSKITPLEIDNVPTEGFVLNKKAGGYSSGWNHRQTYCRVYDPRDFEFEISIENLLYILQECTSSKGKGLEGQFVYAWSGKDLILLPVDSVDYKMSKQLIDSTEKITMKSLKIGASYKGKVPNSKEISSNLVYIGKMTWYGFVGGRISDYHYSRKEEYRHELTSKTVPTFVDIDKKQFCGFSSLSSLYHLVDDNVLSLSEVEDYKEKFLHTFRGSANDIEKSFVKRGDKNKYFGTYYGNDVLDKTENGDIVTVRVETEYALNNRIWNEMSYYEKKEYTDKGKNFEDFKKEGIEIHRFYVTKISSFKNDNKAYEYNYISRNHNHKYDEYNASEEKKKQLLEDVKYNTHHWVKTKNGDEFPMEYDYKSFTLIEKF</sequence>